<dbReference type="EC" id="1.2.4.1" evidence="4"/>
<evidence type="ECO:0000256" key="1">
    <source>
        <dbReference type="ARBA" id="ARBA00001964"/>
    </source>
</evidence>
<keyword evidence="6" id="KW-1185">Reference proteome</keyword>
<reference evidence="5" key="2">
    <citation type="submission" date="2021-03" db="UniProtKB">
        <authorList>
            <consortium name="EnsemblPlants"/>
        </authorList>
    </citation>
    <scope>IDENTIFICATION</scope>
</reference>
<dbReference type="InterPro" id="IPR027110">
    <property type="entry name" value="PDHB_mito-type"/>
</dbReference>
<dbReference type="GO" id="GO:0004739">
    <property type="term" value="F:pyruvate dehydrogenase (acetyl-transferring) activity"/>
    <property type="evidence" value="ECO:0007669"/>
    <property type="project" value="UniProtKB-UniRule"/>
</dbReference>
<evidence type="ECO:0000256" key="2">
    <source>
        <dbReference type="ARBA" id="ARBA00023002"/>
    </source>
</evidence>
<evidence type="ECO:0000256" key="4">
    <source>
        <dbReference type="RuleBase" id="RU364074"/>
    </source>
</evidence>
<dbReference type="Gramene" id="AUR62044302-RA">
    <property type="protein sequence ID" value="AUR62044302-RA:cds"/>
    <property type="gene ID" value="AUR62044302"/>
</dbReference>
<dbReference type="AlphaFoldDB" id="A0A803NDV5"/>
<keyword evidence="2 4" id="KW-0560">Oxidoreductase</keyword>
<sequence length="154" mass="17040">LLSAVILEFDDVPIDNLFLKIFQQGKACDLGGPVLVASLSVSIMFSAASLTCPNLNYEPSRELSGAYGWTKEVDFRFVSLILSRSNGVKLTSLTESLLCTSIIEDSFEYLDAPIVRIAGADVPMPYAPILERMALPQFVFTVYHVVLMHIAFRF</sequence>
<evidence type="ECO:0000313" key="6">
    <source>
        <dbReference type="Proteomes" id="UP000596660"/>
    </source>
</evidence>
<dbReference type="GO" id="GO:0006086">
    <property type="term" value="P:pyruvate decarboxylation to acetyl-CoA"/>
    <property type="evidence" value="ECO:0007669"/>
    <property type="project" value="InterPro"/>
</dbReference>
<name>A0A803NDV5_CHEQI</name>
<reference evidence="5" key="1">
    <citation type="journal article" date="2017" name="Nature">
        <title>The genome of Chenopodium quinoa.</title>
        <authorList>
            <person name="Jarvis D.E."/>
            <person name="Ho Y.S."/>
            <person name="Lightfoot D.J."/>
            <person name="Schmoeckel S.M."/>
            <person name="Li B."/>
            <person name="Borm T.J.A."/>
            <person name="Ohyanagi H."/>
            <person name="Mineta K."/>
            <person name="Michell C.T."/>
            <person name="Saber N."/>
            <person name="Kharbatia N.M."/>
            <person name="Rupper R.R."/>
            <person name="Sharp A.R."/>
            <person name="Dally N."/>
            <person name="Boughton B.A."/>
            <person name="Woo Y.H."/>
            <person name="Gao G."/>
            <person name="Schijlen E.G.W.M."/>
            <person name="Guo X."/>
            <person name="Momin A.A."/>
            <person name="Negrao S."/>
            <person name="Al-Babili S."/>
            <person name="Gehring C."/>
            <person name="Roessner U."/>
            <person name="Jung C."/>
            <person name="Murphy K."/>
            <person name="Arold S.T."/>
            <person name="Gojobori T."/>
            <person name="van der Linden C.G."/>
            <person name="van Loo E.N."/>
            <person name="Jellen E.N."/>
            <person name="Maughan P.J."/>
            <person name="Tester M."/>
        </authorList>
    </citation>
    <scope>NUCLEOTIDE SEQUENCE [LARGE SCALE GENOMIC DNA]</scope>
    <source>
        <strain evidence="5">cv. PI 614886</strain>
    </source>
</reference>
<evidence type="ECO:0000256" key="3">
    <source>
        <dbReference type="ARBA" id="ARBA00023052"/>
    </source>
</evidence>
<evidence type="ECO:0000313" key="5">
    <source>
        <dbReference type="EnsemblPlants" id="AUR62044302-RA:cds"/>
    </source>
</evidence>
<keyword evidence="3 4" id="KW-0786">Thiamine pyrophosphate</keyword>
<dbReference type="PANTHER" id="PTHR11624:SF96">
    <property type="entry name" value="PYRUVATE DEHYDROGENASE E1 COMPONENT SUBUNIT BETA, MITOCHONDRIAL"/>
    <property type="match status" value="1"/>
</dbReference>
<accession>A0A803NDV5</accession>
<proteinExistence type="predicted"/>
<comment type="function">
    <text evidence="4">The pyruvate dehydrogenase complex catalyzes the overall conversion of pyruvate to acetyl-CoA and CO2.</text>
</comment>
<dbReference type="Gene3D" id="3.40.50.920">
    <property type="match status" value="1"/>
</dbReference>
<protein>
    <recommendedName>
        <fullName evidence="4">Pyruvate dehydrogenase E1 component subunit beta</fullName>
        <ecNumber evidence="4">1.2.4.1</ecNumber>
    </recommendedName>
</protein>
<organism evidence="5 6">
    <name type="scientific">Chenopodium quinoa</name>
    <name type="common">Quinoa</name>
    <dbReference type="NCBI Taxonomy" id="63459"/>
    <lineage>
        <taxon>Eukaryota</taxon>
        <taxon>Viridiplantae</taxon>
        <taxon>Streptophyta</taxon>
        <taxon>Embryophyta</taxon>
        <taxon>Tracheophyta</taxon>
        <taxon>Spermatophyta</taxon>
        <taxon>Magnoliopsida</taxon>
        <taxon>eudicotyledons</taxon>
        <taxon>Gunneridae</taxon>
        <taxon>Pentapetalae</taxon>
        <taxon>Caryophyllales</taxon>
        <taxon>Chenopodiaceae</taxon>
        <taxon>Chenopodioideae</taxon>
        <taxon>Atripliceae</taxon>
        <taxon>Chenopodium</taxon>
    </lineage>
</organism>
<dbReference type="Proteomes" id="UP000596660">
    <property type="component" value="Unplaced"/>
</dbReference>
<dbReference type="PANTHER" id="PTHR11624">
    <property type="entry name" value="DEHYDROGENASE RELATED"/>
    <property type="match status" value="1"/>
</dbReference>
<dbReference type="EnsemblPlants" id="AUR62044302-RA">
    <property type="protein sequence ID" value="AUR62044302-RA:cds"/>
    <property type="gene ID" value="AUR62044302"/>
</dbReference>
<dbReference type="InterPro" id="IPR009014">
    <property type="entry name" value="Transketo_C/PFOR_II"/>
</dbReference>
<comment type="cofactor">
    <cofactor evidence="1 4">
        <name>thiamine diphosphate</name>
        <dbReference type="ChEBI" id="CHEBI:58937"/>
    </cofactor>
</comment>
<comment type="catalytic activity">
    <reaction evidence="4">
        <text>N(6)-[(R)-lipoyl]-L-lysyl-[protein] + pyruvate + H(+) = N(6)-[(R)-S(8)-acetyldihydrolipoyl]-L-lysyl-[protein] + CO2</text>
        <dbReference type="Rhea" id="RHEA:19189"/>
        <dbReference type="Rhea" id="RHEA-COMP:10474"/>
        <dbReference type="Rhea" id="RHEA-COMP:10478"/>
        <dbReference type="ChEBI" id="CHEBI:15361"/>
        <dbReference type="ChEBI" id="CHEBI:15378"/>
        <dbReference type="ChEBI" id="CHEBI:16526"/>
        <dbReference type="ChEBI" id="CHEBI:83099"/>
        <dbReference type="ChEBI" id="CHEBI:83111"/>
        <dbReference type="EC" id="1.2.4.1"/>
    </reaction>
</comment>
<keyword evidence="4" id="KW-0670">Pyruvate</keyword>